<accession>A0A9W4UPY3</accession>
<name>A0A9W4UPY3_9PLEO</name>
<gene>
    <name evidence="2" type="ORF">PDIGIT_LOCUS13978</name>
</gene>
<dbReference type="EMBL" id="CAOQHR010000011">
    <property type="protein sequence ID" value="CAI6340793.1"/>
    <property type="molecule type" value="Genomic_DNA"/>
</dbReference>
<evidence type="ECO:0000313" key="3">
    <source>
        <dbReference type="Proteomes" id="UP001152607"/>
    </source>
</evidence>
<evidence type="ECO:0000313" key="2">
    <source>
        <dbReference type="EMBL" id="CAI6340793.1"/>
    </source>
</evidence>
<organism evidence="2 3">
    <name type="scientific">Periconia digitata</name>
    <dbReference type="NCBI Taxonomy" id="1303443"/>
    <lineage>
        <taxon>Eukaryota</taxon>
        <taxon>Fungi</taxon>
        <taxon>Dikarya</taxon>
        <taxon>Ascomycota</taxon>
        <taxon>Pezizomycotina</taxon>
        <taxon>Dothideomycetes</taxon>
        <taxon>Pleosporomycetidae</taxon>
        <taxon>Pleosporales</taxon>
        <taxon>Massarineae</taxon>
        <taxon>Periconiaceae</taxon>
        <taxon>Periconia</taxon>
    </lineage>
</organism>
<comment type="caution">
    <text evidence="2">The sequence shown here is derived from an EMBL/GenBank/DDBJ whole genome shotgun (WGS) entry which is preliminary data.</text>
</comment>
<protein>
    <submittedName>
        <fullName evidence="2">Uncharacterized protein</fullName>
    </submittedName>
</protein>
<evidence type="ECO:0000256" key="1">
    <source>
        <dbReference type="SAM" id="MobiDB-lite"/>
    </source>
</evidence>
<proteinExistence type="predicted"/>
<dbReference type="AlphaFoldDB" id="A0A9W4UPY3"/>
<feature type="region of interest" description="Disordered" evidence="1">
    <location>
        <begin position="20"/>
        <end position="50"/>
    </location>
</feature>
<keyword evidence="3" id="KW-1185">Reference proteome</keyword>
<sequence>MINRLFPVSVGCRDQCYPFAGGRRDRPPHLRGKPSLPVKRDRSPDFLPSIDTLPTNHRYLRLHT</sequence>
<reference evidence="2" key="1">
    <citation type="submission" date="2023-01" db="EMBL/GenBank/DDBJ databases">
        <authorList>
            <person name="Van Ghelder C."/>
            <person name="Rancurel C."/>
        </authorList>
    </citation>
    <scope>NUCLEOTIDE SEQUENCE</scope>
    <source>
        <strain evidence="2">CNCM I-4278</strain>
    </source>
</reference>
<dbReference type="Proteomes" id="UP001152607">
    <property type="component" value="Unassembled WGS sequence"/>
</dbReference>